<protein>
    <submittedName>
        <fullName evidence="2">Uncharacterized protein</fullName>
    </submittedName>
</protein>
<proteinExistence type="predicted"/>
<accession>A0AAP2Z2Y1</accession>
<dbReference type="EMBL" id="JAOPKA010000015">
    <property type="protein sequence ID" value="MCU4743470.1"/>
    <property type="molecule type" value="Genomic_DNA"/>
</dbReference>
<organism evidence="2 3">
    <name type="scientific">Natronoglomus mannanivorans</name>
    <dbReference type="NCBI Taxonomy" id="2979990"/>
    <lineage>
        <taxon>Archaea</taxon>
        <taxon>Methanobacteriati</taxon>
        <taxon>Methanobacteriota</taxon>
        <taxon>Stenosarchaea group</taxon>
        <taxon>Halobacteria</taxon>
        <taxon>Halobacteriales</taxon>
        <taxon>Natrialbaceae</taxon>
        <taxon>Natronoglomus</taxon>
    </lineage>
</organism>
<dbReference type="AlphaFoldDB" id="A0AAP2Z2Y1"/>
<evidence type="ECO:0000313" key="3">
    <source>
        <dbReference type="Proteomes" id="UP001321018"/>
    </source>
</evidence>
<feature type="compositionally biased region" description="Acidic residues" evidence="1">
    <location>
        <begin position="69"/>
        <end position="87"/>
    </location>
</feature>
<feature type="compositionally biased region" description="Basic and acidic residues" evidence="1">
    <location>
        <begin position="1"/>
        <end position="18"/>
    </location>
</feature>
<name>A0AAP2Z2Y1_9EURY</name>
<feature type="region of interest" description="Disordered" evidence="1">
    <location>
        <begin position="46"/>
        <end position="108"/>
    </location>
</feature>
<feature type="compositionally biased region" description="Basic and acidic residues" evidence="1">
    <location>
        <begin position="59"/>
        <end position="68"/>
    </location>
</feature>
<evidence type="ECO:0000256" key="1">
    <source>
        <dbReference type="SAM" id="MobiDB-lite"/>
    </source>
</evidence>
<dbReference type="RefSeq" id="WP_338005288.1">
    <property type="nucleotide sequence ID" value="NZ_JAOPKA010000015.1"/>
</dbReference>
<feature type="region of interest" description="Disordered" evidence="1">
    <location>
        <begin position="1"/>
        <end position="21"/>
    </location>
</feature>
<dbReference type="Proteomes" id="UP001321018">
    <property type="component" value="Unassembled WGS sequence"/>
</dbReference>
<gene>
    <name evidence="2" type="ORF">OB960_18960</name>
</gene>
<reference evidence="2" key="1">
    <citation type="submission" date="2022-09" db="EMBL/GenBank/DDBJ databases">
        <title>Enrichment on poylsaccharides allowed isolation of novel metabolic and taxonomic groups of Haloarchaea.</title>
        <authorList>
            <person name="Sorokin D.Y."/>
            <person name="Elcheninov A.G."/>
            <person name="Khizhniak T.V."/>
            <person name="Kolganova T.V."/>
            <person name="Kublanov I.V."/>
        </authorList>
    </citation>
    <scope>NUCLEOTIDE SEQUENCE</scope>
    <source>
        <strain evidence="2">AArc-xg1-1</strain>
    </source>
</reference>
<comment type="caution">
    <text evidence="2">The sequence shown here is derived from an EMBL/GenBank/DDBJ whole genome shotgun (WGS) entry which is preliminary data.</text>
</comment>
<sequence>MKFQHTDGELAPRRKSLNDGRQVFVEDGVFEVDPCSDALRDRLVEAGHEPLEESPADTAVKDDVQKDDADADADTDDADEDDEEEEEKLPTAGDYDEETLVNGLDYNEKQELASQYDHIAGNASAEKLTEELIKQRREEVDD</sequence>
<evidence type="ECO:0000313" key="2">
    <source>
        <dbReference type="EMBL" id="MCU4743470.1"/>
    </source>
</evidence>